<dbReference type="EMBL" id="CP058627">
    <property type="protein sequence ID" value="QLG88947.1"/>
    <property type="molecule type" value="Genomic_DNA"/>
</dbReference>
<organism evidence="1 2">
    <name type="scientific">Chitinibacter bivalviorum</name>
    <dbReference type="NCBI Taxonomy" id="2739434"/>
    <lineage>
        <taxon>Bacteria</taxon>
        <taxon>Pseudomonadati</taxon>
        <taxon>Pseudomonadota</taxon>
        <taxon>Betaproteobacteria</taxon>
        <taxon>Neisseriales</taxon>
        <taxon>Chitinibacteraceae</taxon>
        <taxon>Chitinibacter</taxon>
    </lineage>
</organism>
<dbReference type="Pfam" id="PF00543">
    <property type="entry name" value="P-II"/>
    <property type="match status" value="1"/>
</dbReference>
<accession>A0A7H9BJT5</accession>
<dbReference type="AlphaFoldDB" id="A0A7H9BJT5"/>
<evidence type="ECO:0000313" key="1">
    <source>
        <dbReference type="EMBL" id="QLG88947.1"/>
    </source>
</evidence>
<dbReference type="RefSeq" id="WP_179355449.1">
    <property type="nucleotide sequence ID" value="NZ_CP058627.1"/>
</dbReference>
<reference evidence="1 2" key="1">
    <citation type="submission" date="2020-07" db="EMBL/GenBank/DDBJ databases">
        <title>Complete genome sequence of Chitinibacter sp. 2T18.</title>
        <authorList>
            <person name="Bae J.-W."/>
            <person name="Choi J.-W."/>
        </authorList>
    </citation>
    <scope>NUCLEOTIDE SEQUENCE [LARGE SCALE GENOMIC DNA]</scope>
    <source>
        <strain evidence="1 2">2T18</strain>
    </source>
</reference>
<dbReference type="InterPro" id="IPR015867">
    <property type="entry name" value="N-reg_PII/ATP_PRibTrfase_C"/>
</dbReference>
<sequence length="100" mass="11394">MNFHAKTMLTIVTEAVLENDLVELFEANQIRGWTIVAARGKGAHGEKRGNFDANENIQIELITNTARAEQLAEQIQLQFGQHYALVQWLSEVRVLRAEKF</sequence>
<dbReference type="GO" id="GO:0006808">
    <property type="term" value="P:regulation of nitrogen utilization"/>
    <property type="evidence" value="ECO:0007669"/>
    <property type="project" value="InterPro"/>
</dbReference>
<dbReference type="SUPFAM" id="SSF54913">
    <property type="entry name" value="GlnB-like"/>
    <property type="match status" value="1"/>
</dbReference>
<dbReference type="Gene3D" id="3.30.70.120">
    <property type="match status" value="1"/>
</dbReference>
<proteinExistence type="predicted"/>
<name>A0A7H9BJT5_9NEIS</name>
<dbReference type="InterPro" id="IPR011322">
    <property type="entry name" value="N-reg_PII-like_a/b"/>
</dbReference>
<dbReference type="GO" id="GO:0030234">
    <property type="term" value="F:enzyme regulator activity"/>
    <property type="evidence" value="ECO:0007669"/>
    <property type="project" value="InterPro"/>
</dbReference>
<dbReference type="InterPro" id="IPR002187">
    <property type="entry name" value="N-reg_PII"/>
</dbReference>
<gene>
    <name evidence="1" type="ORF">HQ393_12250</name>
</gene>
<keyword evidence="2" id="KW-1185">Reference proteome</keyword>
<protein>
    <submittedName>
        <fullName evidence="1">Transcriptional regulator</fullName>
    </submittedName>
</protein>
<dbReference type="Proteomes" id="UP000509597">
    <property type="component" value="Chromosome"/>
</dbReference>
<evidence type="ECO:0000313" key="2">
    <source>
        <dbReference type="Proteomes" id="UP000509597"/>
    </source>
</evidence>
<dbReference type="KEGG" id="chiz:HQ393_12250"/>